<evidence type="ECO:0000256" key="2">
    <source>
        <dbReference type="ARBA" id="ARBA00022722"/>
    </source>
</evidence>
<dbReference type="Pfam" id="PF02609">
    <property type="entry name" value="Exonuc_VII_S"/>
    <property type="match status" value="1"/>
</dbReference>
<reference evidence="5 6" key="2">
    <citation type="submission" date="2018-12" db="EMBL/GenBank/DDBJ databases">
        <title>Draft genome sequence of Haloarcula hispinica strain 18.1, an halophilic archaeon isolated from Chott El Jerid of Southern Tunisia.</title>
        <authorList>
            <person name="Najjari A."/>
            <person name="Ben Dhia O."/>
            <person name="Ferjani R."/>
            <person name="Mahjoubi M."/>
            <person name="Sghaier H."/>
            <person name="Elshahed M."/>
            <person name="Ouzari H.I."/>
            <person name="Cherid A."/>
            <person name="Youssef N."/>
        </authorList>
    </citation>
    <scope>NUCLEOTIDE SEQUENCE [LARGE SCALE GENOMIC DNA]</scope>
    <source>
        <strain evidence="5 6">18.1</strain>
    </source>
</reference>
<sequence>MKDETIADKTDRLEQIIDQLENGDVSLERANELHAEGTKLIAELESELAVGDGEVIDR</sequence>
<dbReference type="Proteomes" id="UP000293535">
    <property type="component" value="Unassembled WGS sequence"/>
</dbReference>
<dbReference type="GO" id="GO:0006308">
    <property type="term" value="P:DNA catabolic process"/>
    <property type="evidence" value="ECO:0007669"/>
    <property type="project" value="InterPro"/>
</dbReference>
<comment type="caution">
    <text evidence="5">The sequence shown here is derived from an EMBL/GenBank/DDBJ whole genome shotgun (WGS) entry which is preliminary data.</text>
</comment>
<evidence type="ECO:0000256" key="3">
    <source>
        <dbReference type="ARBA" id="ARBA00022801"/>
    </source>
</evidence>
<dbReference type="EMBL" id="RZIG01000001">
    <property type="protein sequence ID" value="RYJ15692.1"/>
    <property type="molecule type" value="Genomic_DNA"/>
</dbReference>
<dbReference type="GO" id="GO:0008855">
    <property type="term" value="F:exodeoxyribonuclease VII activity"/>
    <property type="evidence" value="ECO:0007669"/>
    <property type="project" value="UniProtKB-EC"/>
</dbReference>
<dbReference type="Proteomes" id="UP000326244">
    <property type="component" value="Unassembled WGS sequence"/>
</dbReference>
<dbReference type="GO" id="GO:0009318">
    <property type="term" value="C:exodeoxyribonuclease VII complex"/>
    <property type="evidence" value="ECO:0007669"/>
    <property type="project" value="InterPro"/>
</dbReference>
<evidence type="ECO:0000256" key="1">
    <source>
        <dbReference type="ARBA" id="ARBA00022490"/>
    </source>
</evidence>
<dbReference type="RefSeq" id="WP_014030824.1">
    <property type="nucleotide sequence ID" value="NZ_BAABRG010000005.1"/>
</dbReference>
<gene>
    <name evidence="5" type="primary">xseB</name>
    <name evidence="4" type="ORF">EGO51_15770</name>
    <name evidence="5" type="ORF">ELS20_01215</name>
</gene>
<dbReference type="SUPFAM" id="SSF116842">
    <property type="entry name" value="XseB-like"/>
    <property type="match status" value="1"/>
</dbReference>
<dbReference type="NCBIfam" id="TIGR01280">
    <property type="entry name" value="xseB"/>
    <property type="match status" value="1"/>
</dbReference>
<evidence type="ECO:0000313" key="5">
    <source>
        <dbReference type="EMBL" id="RYJ15692.1"/>
    </source>
</evidence>
<protein>
    <submittedName>
        <fullName evidence="5">Exodeoxyribonuclease VII small subunit</fullName>
        <ecNumber evidence="5">3.1.11.6</ecNumber>
    </submittedName>
</protein>
<name>A0A482TG31_HALHI</name>
<dbReference type="InterPro" id="IPR003761">
    <property type="entry name" value="Exonuc_VII_S"/>
</dbReference>
<keyword evidence="3 5" id="KW-0378">Hydrolase</keyword>
<dbReference type="EMBL" id="RQWK01000002">
    <property type="protein sequence ID" value="KAA9404806.1"/>
    <property type="molecule type" value="Genomic_DNA"/>
</dbReference>
<dbReference type="EC" id="3.1.11.6" evidence="5"/>
<dbReference type="InterPro" id="IPR037004">
    <property type="entry name" value="Exonuc_VII_ssu_sf"/>
</dbReference>
<evidence type="ECO:0000313" key="4">
    <source>
        <dbReference type="EMBL" id="KAA9404806.1"/>
    </source>
</evidence>
<evidence type="ECO:0000313" key="7">
    <source>
        <dbReference type="Proteomes" id="UP000326244"/>
    </source>
</evidence>
<dbReference type="AlphaFoldDB" id="A0A482TG31"/>
<evidence type="ECO:0000313" key="6">
    <source>
        <dbReference type="Proteomes" id="UP000293535"/>
    </source>
</evidence>
<dbReference type="GeneID" id="99240977"/>
<reference evidence="4 7" key="1">
    <citation type="submission" date="2018-11" db="EMBL/GenBank/DDBJ databases">
        <title>Genomic analysis of Haloarcula hispanica CBA1121.</title>
        <authorList>
            <person name="Kim Y.B."/>
            <person name="Roh S.W."/>
        </authorList>
    </citation>
    <scope>NUCLEOTIDE SEQUENCE [LARGE SCALE GENOMIC DNA]</scope>
    <source>
        <strain evidence="4 7">CBA1121</strain>
    </source>
</reference>
<dbReference type="Gene3D" id="1.10.287.1040">
    <property type="entry name" value="Exonuclease VII, small subunit"/>
    <property type="match status" value="1"/>
</dbReference>
<keyword evidence="1" id="KW-0963">Cytoplasm</keyword>
<organism evidence="5 6">
    <name type="scientific">Haloarcula hispanica</name>
    <dbReference type="NCBI Taxonomy" id="51589"/>
    <lineage>
        <taxon>Archaea</taxon>
        <taxon>Methanobacteriati</taxon>
        <taxon>Methanobacteriota</taxon>
        <taxon>Stenosarchaea group</taxon>
        <taxon>Halobacteria</taxon>
        <taxon>Halobacteriales</taxon>
        <taxon>Haloarculaceae</taxon>
        <taxon>Haloarcula</taxon>
    </lineage>
</organism>
<proteinExistence type="predicted"/>
<accession>A0A482TG31</accession>
<keyword evidence="2" id="KW-0540">Nuclease</keyword>